<dbReference type="Proteomes" id="UP000265419">
    <property type="component" value="Unassembled WGS sequence"/>
</dbReference>
<sequence length="106" mass="11195">MYSANGKNRAHSGEGHGVSNVIIFVVLFAVLCAGFYLTSFADLFSHAAAWWPMIAVIGSGIIAYGVGMHVFGRSDAHPDRTANEAAAVAEVDAEYAQALNASARKH</sequence>
<dbReference type="AlphaFoldDB" id="A0A399JD57"/>
<proteinExistence type="predicted"/>
<keyword evidence="1" id="KW-1133">Transmembrane helix</keyword>
<keyword evidence="1" id="KW-0812">Transmembrane</keyword>
<evidence type="ECO:0000256" key="1">
    <source>
        <dbReference type="SAM" id="Phobius"/>
    </source>
</evidence>
<accession>A0A399JD57</accession>
<keyword evidence="1" id="KW-0472">Membrane</keyword>
<protein>
    <submittedName>
        <fullName evidence="2">Uncharacterized protein</fullName>
    </submittedName>
</protein>
<dbReference type="EMBL" id="QQXK01000018">
    <property type="protein sequence ID" value="RII41962.1"/>
    <property type="molecule type" value="Genomic_DNA"/>
</dbReference>
<evidence type="ECO:0000313" key="3">
    <source>
        <dbReference type="Proteomes" id="UP000265419"/>
    </source>
</evidence>
<comment type="caution">
    <text evidence="2">The sequence shown here is derived from an EMBL/GenBank/DDBJ whole genome shotgun (WGS) entry which is preliminary data.</text>
</comment>
<name>A0A399JD57_9MICC</name>
<keyword evidence="3" id="KW-1185">Reference proteome</keyword>
<reference evidence="2 3" key="1">
    <citation type="submission" date="2018-07" db="EMBL/GenBank/DDBJ databases">
        <title>Arthrobacter sp. nov., isolated from raw cow's milk with high bacterial count.</title>
        <authorList>
            <person name="Hahne J."/>
            <person name="Isele D."/>
            <person name="Lipski A."/>
        </authorList>
    </citation>
    <scope>NUCLEOTIDE SEQUENCE [LARGE SCALE GENOMIC DNA]</scope>
    <source>
        <strain evidence="2 3">JZ R-35</strain>
    </source>
</reference>
<feature type="transmembrane region" description="Helical" evidence="1">
    <location>
        <begin position="50"/>
        <end position="71"/>
    </location>
</feature>
<organism evidence="2 3">
    <name type="scientific">Galactobacter valiniphilus</name>
    <dbReference type="NCBI Taxonomy" id="2676122"/>
    <lineage>
        <taxon>Bacteria</taxon>
        <taxon>Bacillati</taxon>
        <taxon>Actinomycetota</taxon>
        <taxon>Actinomycetes</taxon>
        <taxon>Micrococcales</taxon>
        <taxon>Micrococcaceae</taxon>
        <taxon>Galactobacter</taxon>
    </lineage>
</organism>
<dbReference type="RefSeq" id="WP_119424978.1">
    <property type="nucleotide sequence ID" value="NZ_QQXK01000018.1"/>
</dbReference>
<feature type="transmembrane region" description="Helical" evidence="1">
    <location>
        <begin position="21"/>
        <end position="38"/>
    </location>
</feature>
<gene>
    <name evidence="2" type="ORF">DWB68_09895</name>
</gene>
<evidence type="ECO:0000313" key="2">
    <source>
        <dbReference type="EMBL" id="RII41962.1"/>
    </source>
</evidence>